<protein>
    <submittedName>
        <fullName evidence="2">VOC family protein</fullName>
    </submittedName>
</protein>
<dbReference type="Gene3D" id="3.10.180.10">
    <property type="entry name" value="2,3-Dihydroxybiphenyl 1,2-Dioxygenase, domain 1"/>
    <property type="match status" value="1"/>
</dbReference>
<dbReference type="Proteomes" id="UP001597497">
    <property type="component" value="Unassembled WGS sequence"/>
</dbReference>
<organism evidence="2 3">
    <name type="scientific">Marinicrinis sediminis</name>
    <dbReference type="NCBI Taxonomy" id="1652465"/>
    <lineage>
        <taxon>Bacteria</taxon>
        <taxon>Bacillati</taxon>
        <taxon>Bacillota</taxon>
        <taxon>Bacilli</taxon>
        <taxon>Bacillales</taxon>
        <taxon>Paenibacillaceae</taxon>
    </lineage>
</organism>
<evidence type="ECO:0000313" key="3">
    <source>
        <dbReference type="Proteomes" id="UP001597497"/>
    </source>
</evidence>
<dbReference type="PANTHER" id="PTHR46142">
    <property type="match status" value="1"/>
</dbReference>
<proteinExistence type="predicted"/>
<gene>
    <name evidence="2" type="ORF">ACFSUC_03710</name>
</gene>
<dbReference type="SUPFAM" id="SSF54593">
    <property type="entry name" value="Glyoxalase/Bleomycin resistance protein/Dihydroxybiphenyl dioxygenase"/>
    <property type="match status" value="1"/>
</dbReference>
<dbReference type="PANTHER" id="PTHR46142:SF3">
    <property type="entry name" value="F18B13.24 PROTEIN"/>
    <property type="match status" value="1"/>
</dbReference>
<comment type="caution">
    <text evidence="2">The sequence shown here is derived from an EMBL/GenBank/DDBJ whole genome shotgun (WGS) entry which is preliminary data.</text>
</comment>
<keyword evidence="3" id="KW-1185">Reference proteome</keyword>
<reference evidence="3" key="1">
    <citation type="journal article" date="2019" name="Int. J. Syst. Evol. Microbiol.">
        <title>The Global Catalogue of Microorganisms (GCM) 10K type strain sequencing project: providing services to taxonomists for standard genome sequencing and annotation.</title>
        <authorList>
            <consortium name="The Broad Institute Genomics Platform"/>
            <consortium name="The Broad Institute Genome Sequencing Center for Infectious Disease"/>
            <person name="Wu L."/>
            <person name="Ma J."/>
        </authorList>
    </citation>
    <scope>NUCLEOTIDE SEQUENCE [LARGE SCALE GENOMIC DNA]</scope>
    <source>
        <strain evidence="3">KCTC 33676</strain>
    </source>
</reference>
<feature type="domain" description="VOC" evidence="1">
    <location>
        <begin position="5"/>
        <end position="122"/>
    </location>
</feature>
<name>A0ABW5R7J2_9BACL</name>
<dbReference type="EMBL" id="JBHUMM010000005">
    <property type="protein sequence ID" value="MFD2670715.1"/>
    <property type="molecule type" value="Genomic_DNA"/>
</dbReference>
<evidence type="ECO:0000259" key="1">
    <source>
        <dbReference type="PROSITE" id="PS51819"/>
    </source>
</evidence>
<accession>A0ABW5R7J2</accession>
<sequence length="124" mass="14369">MKIKSIHHVSLLVTNIERSTAFYKEILQMEELPRPDFDFEGAWLAVGQQQLHLIVHEGQTWREGGIDTRDGHVAFEVADYEETLRWLEQKGIPFKANPSSRAGFPQIFILDPDHNVIELNMQEK</sequence>
<dbReference type="InterPro" id="IPR004360">
    <property type="entry name" value="Glyas_Fos-R_dOase_dom"/>
</dbReference>
<dbReference type="InterPro" id="IPR029068">
    <property type="entry name" value="Glyas_Bleomycin-R_OHBP_Dase"/>
</dbReference>
<dbReference type="PROSITE" id="PS51819">
    <property type="entry name" value="VOC"/>
    <property type="match status" value="1"/>
</dbReference>
<dbReference type="Pfam" id="PF00903">
    <property type="entry name" value="Glyoxalase"/>
    <property type="match status" value="1"/>
</dbReference>
<evidence type="ECO:0000313" key="2">
    <source>
        <dbReference type="EMBL" id="MFD2670715.1"/>
    </source>
</evidence>
<dbReference type="RefSeq" id="WP_379928139.1">
    <property type="nucleotide sequence ID" value="NZ_JBHUMM010000005.1"/>
</dbReference>
<dbReference type="InterPro" id="IPR037523">
    <property type="entry name" value="VOC_core"/>
</dbReference>